<organism evidence="9 10">
    <name type="scientific">Popillia japonica</name>
    <name type="common">Japanese beetle</name>
    <dbReference type="NCBI Taxonomy" id="7064"/>
    <lineage>
        <taxon>Eukaryota</taxon>
        <taxon>Metazoa</taxon>
        <taxon>Ecdysozoa</taxon>
        <taxon>Arthropoda</taxon>
        <taxon>Hexapoda</taxon>
        <taxon>Insecta</taxon>
        <taxon>Pterygota</taxon>
        <taxon>Neoptera</taxon>
        <taxon>Endopterygota</taxon>
        <taxon>Coleoptera</taxon>
        <taxon>Polyphaga</taxon>
        <taxon>Scarabaeiformia</taxon>
        <taxon>Scarabaeidae</taxon>
        <taxon>Rutelinae</taxon>
        <taxon>Popillia</taxon>
    </lineage>
</organism>
<evidence type="ECO:0000313" key="9">
    <source>
        <dbReference type="EMBL" id="KAK9736462.1"/>
    </source>
</evidence>
<dbReference type="Pfam" id="PF00328">
    <property type="entry name" value="His_Phos_2"/>
    <property type="match status" value="1"/>
</dbReference>
<dbReference type="PANTHER" id="PTHR11567:SF211">
    <property type="entry name" value="PROSTATIC ACID PHOSPHATASE"/>
    <property type="match status" value="1"/>
</dbReference>
<feature type="signal peptide" evidence="8">
    <location>
        <begin position="1"/>
        <end position="19"/>
    </location>
</feature>
<gene>
    <name evidence="9" type="ORF">QE152_g12487</name>
</gene>
<proteinExistence type="inferred from homology"/>
<dbReference type="EC" id="3.1.3.2" evidence="3"/>
<name>A0AAW1LQ36_POPJA</name>
<evidence type="ECO:0000256" key="6">
    <source>
        <dbReference type="ARBA" id="ARBA00023157"/>
    </source>
</evidence>
<keyword evidence="6" id="KW-1015">Disulfide bond</keyword>
<dbReference type="PANTHER" id="PTHR11567">
    <property type="entry name" value="ACID PHOSPHATASE-RELATED"/>
    <property type="match status" value="1"/>
</dbReference>
<dbReference type="CDD" id="cd07061">
    <property type="entry name" value="HP_HAP_like"/>
    <property type="match status" value="1"/>
</dbReference>
<comment type="caution">
    <text evidence="9">The sequence shown here is derived from an EMBL/GenBank/DDBJ whole genome shotgun (WGS) entry which is preliminary data.</text>
</comment>
<comment type="similarity">
    <text evidence="2">Belongs to the histidine acid phosphatase family.</text>
</comment>
<evidence type="ECO:0000256" key="5">
    <source>
        <dbReference type="ARBA" id="ARBA00022801"/>
    </source>
</evidence>
<evidence type="ECO:0000256" key="2">
    <source>
        <dbReference type="ARBA" id="ARBA00005375"/>
    </source>
</evidence>
<dbReference type="InterPro" id="IPR029033">
    <property type="entry name" value="His_PPase_superfam"/>
</dbReference>
<evidence type="ECO:0000313" key="10">
    <source>
        <dbReference type="Proteomes" id="UP001458880"/>
    </source>
</evidence>
<accession>A0AAW1LQ36</accession>
<evidence type="ECO:0000256" key="3">
    <source>
        <dbReference type="ARBA" id="ARBA00012646"/>
    </source>
</evidence>
<evidence type="ECO:0000256" key="8">
    <source>
        <dbReference type="SAM" id="SignalP"/>
    </source>
</evidence>
<evidence type="ECO:0000256" key="4">
    <source>
        <dbReference type="ARBA" id="ARBA00022729"/>
    </source>
</evidence>
<feature type="chain" id="PRO_5043452531" description="acid phosphatase" evidence="8">
    <location>
        <begin position="20"/>
        <end position="372"/>
    </location>
</feature>
<evidence type="ECO:0000256" key="1">
    <source>
        <dbReference type="ARBA" id="ARBA00000032"/>
    </source>
</evidence>
<keyword evidence="7" id="KW-0325">Glycoprotein</keyword>
<dbReference type="InterPro" id="IPR050645">
    <property type="entry name" value="Histidine_acid_phosphatase"/>
</dbReference>
<reference evidence="9 10" key="1">
    <citation type="journal article" date="2024" name="BMC Genomics">
        <title>De novo assembly and annotation of Popillia japonica's genome with initial clues to its potential as an invasive pest.</title>
        <authorList>
            <person name="Cucini C."/>
            <person name="Boschi S."/>
            <person name="Funari R."/>
            <person name="Cardaioli E."/>
            <person name="Iannotti N."/>
            <person name="Marturano G."/>
            <person name="Paoli F."/>
            <person name="Bruttini M."/>
            <person name="Carapelli A."/>
            <person name="Frati F."/>
            <person name="Nardi F."/>
        </authorList>
    </citation>
    <scope>NUCLEOTIDE SEQUENCE [LARGE SCALE GENOMIC DNA]</scope>
    <source>
        <strain evidence="9">DMR45628</strain>
    </source>
</reference>
<dbReference type="AlphaFoldDB" id="A0AAW1LQ36"/>
<dbReference type="SUPFAM" id="SSF53254">
    <property type="entry name" value="Phosphoglycerate mutase-like"/>
    <property type="match status" value="1"/>
</dbReference>
<protein>
    <recommendedName>
        <fullName evidence="3">acid phosphatase</fullName>
        <ecNumber evidence="3">3.1.3.2</ecNumber>
    </recommendedName>
</protein>
<dbReference type="GO" id="GO:0003993">
    <property type="term" value="F:acid phosphatase activity"/>
    <property type="evidence" value="ECO:0007669"/>
    <property type="project" value="UniProtKB-EC"/>
</dbReference>
<dbReference type="EMBL" id="JASPKY010000113">
    <property type="protein sequence ID" value="KAK9736462.1"/>
    <property type="molecule type" value="Genomic_DNA"/>
</dbReference>
<keyword evidence="4 8" id="KW-0732">Signal</keyword>
<keyword evidence="10" id="KW-1185">Reference proteome</keyword>
<sequence>MNTLRFLLIFVTFIAYGYQYEETLQLVHVFLRHGSRTPELKHSYPNDIYQLEDFQPMGWGQLTNLGKQNGYQLGKLLRGQYENFLGNIYTSDIIQATSTDFDRTKMTVLLVLAGLFPPSRSQVWDEGLSWIPIPYSFEKDEEDYHLRRVTAYCPAYVKELNKVYNSLENKQLEEDYQHVFQYIEDHVGKPIRSADDVLGIFQTLYAEQHMNLTLPKWSEIVYPEPMTYLAGLQCHYENYNSILKRLFGGRMLRKVIEQMNAKIMNTIQPTGRKIYLYSGHEYNVINIMAALNVYTPHVPKYSAAVMIELHKLQDTNQFAVKVLYARDLNNEPEMLQIPGCETICEWNKFVELTKPHVPVNYTKECDSEVYLD</sequence>
<dbReference type="Gene3D" id="3.40.50.1240">
    <property type="entry name" value="Phosphoglycerate mutase-like"/>
    <property type="match status" value="1"/>
</dbReference>
<evidence type="ECO:0000256" key="7">
    <source>
        <dbReference type="ARBA" id="ARBA00023180"/>
    </source>
</evidence>
<dbReference type="Proteomes" id="UP001458880">
    <property type="component" value="Unassembled WGS sequence"/>
</dbReference>
<dbReference type="InterPro" id="IPR000560">
    <property type="entry name" value="His_Pase_clade-2"/>
</dbReference>
<comment type="catalytic activity">
    <reaction evidence="1">
        <text>a phosphate monoester + H2O = an alcohol + phosphate</text>
        <dbReference type="Rhea" id="RHEA:15017"/>
        <dbReference type="ChEBI" id="CHEBI:15377"/>
        <dbReference type="ChEBI" id="CHEBI:30879"/>
        <dbReference type="ChEBI" id="CHEBI:43474"/>
        <dbReference type="ChEBI" id="CHEBI:67140"/>
        <dbReference type="EC" id="3.1.3.2"/>
    </reaction>
</comment>
<keyword evidence="5" id="KW-0378">Hydrolase</keyword>